<dbReference type="OrthoDB" id="410044at2759"/>
<keyword evidence="1" id="KW-0677">Repeat</keyword>
<comment type="caution">
    <text evidence="4">The sequence shown here is derived from an EMBL/GenBank/DDBJ whole genome shotgun (WGS) entry which is preliminary data.</text>
</comment>
<evidence type="ECO:0000259" key="3">
    <source>
        <dbReference type="Pfam" id="PF01846"/>
    </source>
</evidence>
<dbReference type="Pfam" id="PF01846">
    <property type="entry name" value="FF"/>
    <property type="match status" value="1"/>
</dbReference>
<proteinExistence type="predicted"/>
<dbReference type="PANTHER" id="PTHR15377">
    <property type="entry name" value="TRANSCRIPTION ELONGATION REGULATOR 1"/>
    <property type="match status" value="1"/>
</dbReference>
<feature type="region of interest" description="Disordered" evidence="2">
    <location>
        <begin position="577"/>
        <end position="636"/>
    </location>
</feature>
<feature type="domain" description="FF" evidence="3">
    <location>
        <begin position="391"/>
        <end position="438"/>
    </location>
</feature>
<dbReference type="InterPro" id="IPR036517">
    <property type="entry name" value="FF_domain_sf"/>
</dbReference>
<feature type="region of interest" description="Disordered" evidence="2">
    <location>
        <begin position="170"/>
        <end position="203"/>
    </location>
</feature>
<dbReference type="GO" id="GO:0003712">
    <property type="term" value="F:transcription coregulator activity"/>
    <property type="evidence" value="ECO:0007669"/>
    <property type="project" value="TreeGrafter"/>
</dbReference>
<dbReference type="Gene3D" id="2.20.70.10">
    <property type="match status" value="1"/>
</dbReference>
<feature type="compositionally biased region" description="Basic and acidic residues" evidence="2">
    <location>
        <begin position="590"/>
        <end position="618"/>
    </location>
</feature>
<dbReference type="Proteomes" id="UP000664203">
    <property type="component" value="Unassembled WGS sequence"/>
</dbReference>
<evidence type="ECO:0000313" key="5">
    <source>
        <dbReference type="Proteomes" id="UP000664203"/>
    </source>
</evidence>
<feature type="compositionally biased region" description="Polar residues" evidence="2">
    <location>
        <begin position="297"/>
        <end position="308"/>
    </location>
</feature>
<dbReference type="PANTHER" id="PTHR15377:SF3">
    <property type="entry name" value="WW DOMAIN-CONTAINING PROTEIN"/>
    <property type="match status" value="1"/>
</dbReference>
<feature type="compositionally biased region" description="Acidic residues" evidence="2">
    <location>
        <begin position="310"/>
        <end position="327"/>
    </location>
</feature>
<dbReference type="InterPro" id="IPR036020">
    <property type="entry name" value="WW_dom_sf"/>
</dbReference>
<dbReference type="FunFam" id="2.20.70.10:FF:000049">
    <property type="entry name" value="Transcription elongation regulator 1-like"/>
    <property type="match status" value="1"/>
</dbReference>
<dbReference type="GO" id="GO:0070063">
    <property type="term" value="F:RNA polymerase binding"/>
    <property type="evidence" value="ECO:0007669"/>
    <property type="project" value="InterPro"/>
</dbReference>
<gene>
    <name evidence="4" type="ORF">ALECFALPRED_005991</name>
</gene>
<dbReference type="AlphaFoldDB" id="A0A8H3EM73"/>
<dbReference type="InterPro" id="IPR045148">
    <property type="entry name" value="TCRG1-like"/>
</dbReference>
<accession>A0A8H3EM73</accession>
<protein>
    <recommendedName>
        <fullName evidence="3">FF domain-containing protein</fullName>
    </recommendedName>
</protein>
<dbReference type="Gene3D" id="1.10.10.440">
    <property type="entry name" value="FF domain"/>
    <property type="match status" value="1"/>
</dbReference>
<feature type="compositionally biased region" description="Polar residues" evidence="2">
    <location>
        <begin position="1"/>
        <end position="17"/>
    </location>
</feature>
<dbReference type="GO" id="GO:0005634">
    <property type="term" value="C:nucleus"/>
    <property type="evidence" value="ECO:0007669"/>
    <property type="project" value="TreeGrafter"/>
</dbReference>
<feature type="region of interest" description="Disordered" evidence="2">
    <location>
        <begin position="280"/>
        <end position="344"/>
    </location>
</feature>
<organism evidence="4 5">
    <name type="scientific">Alectoria fallacina</name>
    <dbReference type="NCBI Taxonomy" id="1903189"/>
    <lineage>
        <taxon>Eukaryota</taxon>
        <taxon>Fungi</taxon>
        <taxon>Dikarya</taxon>
        <taxon>Ascomycota</taxon>
        <taxon>Pezizomycotina</taxon>
        <taxon>Lecanoromycetes</taxon>
        <taxon>OSLEUM clade</taxon>
        <taxon>Lecanoromycetidae</taxon>
        <taxon>Lecanorales</taxon>
        <taxon>Lecanorineae</taxon>
        <taxon>Parmeliaceae</taxon>
        <taxon>Alectoria</taxon>
    </lineage>
</organism>
<feature type="region of interest" description="Disordered" evidence="2">
    <location>
        <begin position="1"/>
        <end position="25"/>
    </location>
</feature>
<dbReference type="SUPFAM" id="SSF51045">
    <property type="entry name" value="WW domain"/>
    <property type="match status" value="1"/>
</dbReference>
<reference evidence="4" key="1">
    <citation type="submission" date="2021-03" db="EMBL/GenBank/DDBJ databases">
        <authorList>
            <person name="Tagirdzhanova G."/>
        </authorList>
    </citation>
    <scope>NUCLEOTIDE SEQUENCE</scope>
</reference>
<sequence>MENIHGSASASPQQKQITKPLAQKNLEQARAKLKLEHAEAARAVVDPSGTKPPRLTARQRAKYPKLTATDDILTAIAADRWASLTSSDQYLLQPDRPFEEPFYAQLEEIRQAYYHNDSTKLSTYARPSQAQQPAVQFSLQVSSDNPGLSGRGHGLNNTFGGPLTFGGIGNHIYGNTNPHRGRGKSTGGHTNQQRPQPKDRTKLKYDIPGCEPWVLVKTKLGRRFVYNTETDQSFWRIPPDVLKGVTEFDRQEREKRIRQQLSEIGDGEHEEQAVTEAELATAADGSPTATPAPGPSLGTNQETAQPTLDSDGEEYEEVEVTDDEEEGNPSKRQKTSEENNEQPVEFDEDDIAFQLAAMGQEYGLDPGEYGDVDGEELENGAEGLALTEEDATALFKDMLSDQGISPYATWDKVIEAGYIVDDERYTVLPNMRSRKEVWGAWTRDTIGNLKAQREKEEKKDPKIPYFAFLQKNATPKLYWPEFRRKYRKEPEMHNNKLSDKDREKWYRDYISRLKLPEATLKSDLVKLLQSTPLYALNKSITIHALPTTLLTDLRYISLRPAIRDPLIEVHISTLPPAPTDLEISPAEQETQAKERQERQRRQEALAERQRQVQEEKRRQNGALRYSKGVLREGEEEVQRAMRVGKEGLLGHIAKED</sequence>
<name>A0A8H3EM73_9LECA</name>
<dbReference type="InterPro" id="IPR002713">
    <property type="entry name" value="FF_domain"/>
</dbReference>
<evidence type="ECO:0000256" key="2">
    <source>
        <dbReference type="SAM" id="MobiDB-lite"/>
    </source>
</evidence>
<evidence type="ECO:0000256" key="1">
    <source>
        <dbReference type="ARBA" id="ARBA00022737"/>
    </source>
</evidence>
<evidence type="ECO:0000313" key="4">
    <source>
        <dbReference type="EMBL" id="CAF9909761.1"/>
    </source>
</evidence>
<keyword evidence="5" id="KW-1185">Reference proteome</keyword>
<dbReference type="SUPFAM" id="SSF81698">
    <property type="entry name" value="FF domain"/>
    <property type="match status" value="1"/>
</dbReference>
<dbReference type="EMBL" id="CAJPDR010000038">
    <property type="protein sequence ID" value="CAF9909761.1"/>
    <property type="molecule type" value="Genomic_DNA"/>
</dbReference>